<dbReference type="Proteomes" id="UP000010552">
    <property type="component" value="Unassembled WGS sequence"/>
</dbReference>
<sequence>MAGGCFPNPPERQPEKEQSSSAGTGRPGLDPNLESSPPFALCIPQGRLQRREAVGGLACGDRKAGLTALNPRK</sequence>
<organism evidence="2 3">
    <name type="scientific">Pteropus alecto</name>
    <name type="common">Black flying fox</name>
    <dbReference type="NCBI Taxonomy" id="9402"/>
    <lineage>
        <taxon>Eukaryota</taxon>
        <taxon>Metazoa</taxon>
        <taxon>Chordata</taxon>
        <taxon>Craniata</taxon>
        <taxon>Vertebrata</taxon>
        <taxon>Euteleostomi</taxon>
        <taxon>Mammalia</taxon>
        <taxon>Eutheria</taxon>
        <taxon>Laurasiatheria</taxon>
        <taxon>Chiroptera</taxon>
        <taxon>Yinpterochiroptera</taxon>
        <taxon>Pteropodoidea</taxon>
        <taxon>Pteropodidae</taxon>
        <taxon>Pteropodinae</taxon>
        <taxon>Pteropus</taxon>
    </lineage>
</organism>
<dbReference type="InParanoid" id="L5K839"/>
<evidence type="ECO:0000256" key="1">
    <source>
        <dbReference type="SAM" id="MobiDB-lite"/>
    </source>
</evidence>
<keyword evidence="3" id="KW-1185">Reference proteome</keyword>
<accession>L5K839</accession>
<dbReference type="AlphaFoldDB" id="L5K839"/>
<name>L5K839_PTEAL</name>
<gene>
    <name evidence="2" type="ORF">PAL_GLEAN10003686</name>
</gene>
<evidence type="ECO:0000313" key="2">
    <source>
        <dbReference type="EMBL" id="ELK06668.1"/>
    </source>
</evidence>
<evidence type="ECO:0000313" key="3">
    <source>
        <dbReference type="Proteomes" id="UP000010552"/>
    </source>
</evidence>
<dbReference type="EMBL" id="KB031011">
    <property type="protein sequence ID" value="ELK06668.1"/>
    <property type="molecule type" value="Genomic_DNA"/>
</dbReference>
<reference evidence="3" key="1">
    <citation type="journal article" date="2013" name="Science">
        <title>Comparative analysis of bat genomes provides insight into the evolution of flight and immunity.</title>
        <authorList>
            <person name="Zhang G."/>
            <person name="Cowled C."/>
            <person name="Shi Z."/>
            <person name="Huang Z."/>
            <person name="Bishop-Lilly K.A."/>
            <person name="Fang X."/>
            <person name="Wynne J.W."/>
            <person name="Xiong Z."/>
            <person name="Baker M.L."/>
            <person name="Zhao W."/>
            <person name="Tachedjian M."/>
            <person name="Zhu Y."/>
            <person name="Zhou P."/>
            <person name="Jiang X."/>
            <person name="Ng J."/>
            <person name="Yang L."/>
            <person name="Wu L."/>
            <person name="Xiao J."/>
            <person name="Feng Y."/>
            <person name="Chen Y."/>
            <person name="Sun X."/>
            <person name="Zhang Y."/>
            <person name="Marsh G.A."/>
            <person name="Crameri G."/>
            <person name="Broder C.C."/>
            <person name="Frey K.G."/>
            <person name="Wang L.F."/>
            <person name="Wang J."/>
        </authorList>
    </citation>
    <scope>NUCLEOTIDE SEQUENCE [LARGE SCALE GENOMIC DNA]</scope>
</reference>
<protein>
    <submittedName>
        <fullName evidence="2">Uncharacterized protein</fullName>
    </submittedName>
</protein>
<proteinExistence type="predicted"/>
<feature type="region of interest" description="Disordered" evidence="1">
    <location>
        <begin position="1"/>
        <end position="40"/>
    </location>
</feature>